<dbReference type="RefSeq" id="XP_005648862.1">
    <property type="nucleotide sequence ID" value="XM_005648805.1"/>
</dbReference>
<feature type="compositionally biased region" description="Polar residues" evidence="11">
    <location>
        <begin position="768"/>
        <end position="777"/>
    </location>
</feature>
<evidence type="ECO:0000313" key="13">
    <source>
        <dbReference type="EMBL" id="EIE24318.1"/>
    </source>
</evidence>
<reference evidence="13 14" key="1">
    <citation type="journal article" date="2012" name="Genome Biol.">
        <title>The genome of the polar eukaryotic microalga coccomyxa subellipsoidea reveals traits of cold adaptation.</title>
        <authorList>
            <person name="Blanc G."/>
            <person name="Agarkova I."/>
            <person name="Grimwood J."/>
            <person name="Kuo A."/>
            <person name="Brueggeman A."/>
            <person name="Dunigan D."/>
            <person name="Gurnon J."/>
            <person name="Ladunga I."/>
            <person name="Lindquist E."/>
            <person name="Lucas S."/>
            <person name="Pangilinan J."/>
            <person name="Proschold T."/>
            <person name="Salamov A."/>
            <person name="Schmutz J."/>
            <person name="Weeks D."/>
            <person name="Yamada T."/>
            <person name="Claverie J.M."/>
            <person name="Grigoriev I."/>
            <person name="Van Etten J."/>
            <person name="Lomsadze A."/>
            <person name="Borodovsky M."/>
        </authorList>
    </citation>
    <scope>NUCLEOTIDE SEQUENCE [LARGE SCALE GENOMIC DNA]</scope>
    <source>
        <strain evidence="13 14">C-169</strain>
    </source>
</reference>
<feature type="compositionally biased region" description="Low complexity" evidence="11">
    <location>
        <begin position="754"/>
        <end position="765"/>
    </location>
</feature>
<evidence type="ECO:0000259" key="12">
    <source>
        <dbReference type="PROSITE" id="PS51166"/>
    </source>
</evidence>
<feature type="domain" description="CBM20" evidence="12">
    <location>
        <begin position="41"/>
        <end position="140"/>
    </location>
</feature>
<organism evidence="13 14">
    <name type="scientific">Coccomyxa subellipsoidea (strain C-169)</name>
    <name type="common">Green microalga</name>
    <dbReference type="NCBI Taxonomy" id="574566"/>
    <lineage>
        <taxon>Eukaryota</taxon>
        <taxon>Viridiplantae</taxon>
        <taxon>Chlorophyta</taxon>
        <taxon>core chlorophytes</taxon>
        <taxon>Trebouxiophyceae</taxon>
        <taxon>Trebouxiophyceae incertae sedis</taxon>
        <taxon>Coccomyxaceae</taxon>
        <taxon>Coccomyxa</taxon>
        <taxon>Coccomyxa subellipsoidea</taxon>
    </lineage>
</organism>
<dbReference type="InterPro" id="IPR013815">
    <property type="entry name" value="ATP_grasp_subdomain_1"/>
</dbReference>
<accession>I0Z0Z9</accession>
<keyword evidence="6" id="KW-0547">Nucleotide-binding</keyword>
<keyword evidence="8" id="KW-0067">ATP-binding</keyword>
<dbReference type="AlphaFoldDB" id="I0Z0Z9"/>
<dbReference type="GO" id="GO:0046872">
    <property type="term" value="F:metal ion binding"/>
    <property type="evidence" value="ECO:0007669"/>
    <property type="project" value="UniProtKB-KW"/>
</dbReference>
<dbReference type="SUPFAM" id="SSF56059">
    <property type="entry name" value="Glutathione synthetase ATP-binding domain-like"/>
    <property type="match status" value="1"/>
</dbReference>
<dbReference type="eggNOG" id="ENOG502QS3J">
    <property type="taxonomic scope" value="Eukaryota"/>
</dbReference>
<comment type="similarity">
    <text evidence="2">Belongs to the PEP-utilizing enzyme family.</text>
</comment>
<sequence>MQTNCNAINLRTSRGLHRRGIDSKFAVRGSYVTTTRRSRLQCVASDAAVRFTTKRGVAFGEVHKIVGGHPSLGDWDVDAAPTMEWSDGDVWSVDVSVPAGSSLEFKCVKVGNGQMEWEGGGNRNFQVEGGEVKVGFEWGNEGSLHVDAHANGASPPESRADSPAPAQEPEQSSPPEGTPGNGASPGDDRLPHQRWQGKSTRFMRSNEHGGDRSGVWNREGLEGAALSIVAGDEKSGSWLQKMQVAKSFISTGAIECVEGGGHYRPNKHAELARDIFRALERLLADPSSAREPKLLARKTHTKLPSFNAEFTASTPLTRIRDIAHRNDIPHDLKQEIKHTIQNKLHRNAGPEDLVATEEMLARISAPDAGYSGDFVNEFRVFTGELRDFFNAGSLGDLLNALRPSMDDSGNQVLDRFLEAKGKVDAGASANAEDQENQTIDALHALTSVRALLISGLQSGPRNDASDDSLAMRQRWRLAEIRCEDYAFVLLSRFLNHLDARGGAEGLSESSADKAWSLPLGAAVLAVRQLGLSGWEHAECFALENELGAWQQAGKLAEPVNALRLKASLERLQRLTQGYADAMLAIFPDRASKLGSGLGLEPERVTVFTEAEIRASVVFQLSKLVTLLLKAARINTGAGAWDALVAGEVVGRLLEVERLEPGAIPEGTDDPVVLLVRSASGDEEVGAAGANLKGVILRQSLPHLSHLGVRARQEKVPFATCEDEGTVDAEVKPLLGSTVRLSVSTEGVTIKAEEAGAAAPEAAAEASGQPPTTASTNGAGPEEEGGIRNSIKSLSGKLAGGDASNGAAKTAPAAIEKVSKATVVPLEKATAASCGAKASACAQLALAASKAGFSTPAGVCLPFGSMEAAIKEAGKSADFQALLKEAETAKLDGGALDTVCSKLQALVEGLEVPAAVLKEACGAFSDGATLIARSTANVEDLAGMSGAGLYESLAGIPAADPEALGTAVKGVWASLYARRAVLSRRAAGVAQADAAMAILIQEQLASEYSFVLHTRSPVEQDPNLLYAELAAGLGETLASGTRGSPWRLAVNKQTGEVKTLAFANFSSALTAGAPKKVLVAAGGGSPSQTSHSASASGYKPVILDYGKQALSTSEEKRAEVGEQLAKVGKALEEAFGGPQDVEGALIGTEVYIVQTRPQP</sequence>
<dbReference type="Pfam" id="PF00686">
    <property type="entry name" value="CBM_20"/>
    <property type="match status" value="1"/>
</dbReference>
<keyword evidence="4" id="KW-0808">Transferase</keyword>
<evidence type="ECO:0000256" key="5">
    <source>
        <dbReference type="ARBA" id="ARBA00022723"/>
    </source>
</evidence>
<keyword evidence="14" id="KW-1185">Reference proteome</keyword>
<keyword evidence="10" id="KW-0119">Carbohydrate metabolism</keyword>
<dbReference type="InterPro" id="IPR013783">
    <property type="entry name" value="Ig-like_fold"/>
</dbReference>
<evidence type="ECO:0000256" key="4">
    <source>
        <dbReference type="ARBA" id="ARBA00022679"/>
    </source>
</evidence>
<keyword evidence="5" id="KW-0479">Metal-binding</keyword>
<proteinExistence type="inferred from homology"/>
<dbReference type="OrthoDB" id="6123450at2759"/>
<dbReference type="Gene3D" id="3.30.1490.20">
    <property type="entry name" value="ATP-grasp fold, A domain"/>
    <property type="match status" value="1"/>
</dbReference>
<dbReference type="GO" id="GO:0005524">
    <property type="term" value="F:ATP binding"/>
    <property type="evidence" value="ECO:0007669"/>
    <property type="project" value="UniProtKB-KW"/>
</dbReference>
<dbReference type="GeneID" id="17042316"/>
<dbReference type="InterPro" id="IPR002192">
    <property type="entry name" value="PPDK_AMP/ATP-bd"/>
</dbReference>
<dbReference type="PANTHER" id="PTHR47453:SF1">
    <property type="entry name" value="PHOSPHOGLUCAN, WATER DIKINASE, CHLOROPLASTIC"/>
    <property type="match status" value="1"/>
</dbReference>
<dbReference type="GO" id="GO:0016301">
    <property type="term" value="F:kinase activity"/>
    <property type="evidence" value="ECO:0007669"/>
    <property type="project" value="UniProtKB-KW"/>
</dbReference>
<comment type="subunit">
    <text evidence="3">Homodimer.</text>
</comment>
<dbReference type="InterPro" id="IPR013784">
    <property type="entry name" value="Carb-bd-like_fold"/>
</dbReference>
<dbReference type="Gene3D" id="3.30.470.20">
    <property type="entry name" value="ATP-grasp fold, B domain"/>
    <property type="match status" value="1"/>
</dbReference>
<evidence type="ECO:0000256" key="10">
    <source>
        <dbReference type="ARBA" id="ARBA00023277"/>
    </source>
</evidence>
<evidence type="ECO:0000256" key="7">
    <source>
        <dbReference type="ARBA" id="ARBA00022777"/>
    </source>
</evidence>
<dbReference type="Gene3D" id="2.60.40.10">
    <property type="entry name" value="Immunoglobulins"/>
    <property type="match status" value="1"/>
</dbReference>
<comment type="cofactor">
    <cofactor evidence="1">
        <name>Mg(2+)</name>
        <dbReference type="ChEBI" id="CHEBI:18420"/>
    </cofactor>
</comment>
<evidence type="ECO:0000256" key="9">
    <source>
        <dbReference type="ARBA" id="ARBA00022842"/>
    </source>
</evidence>
<dbReference type="Pfam" id="PF01326">
    <property type="entry name" value="PPDK_N"/>
    <property type="match status" value="1"/>
</dbReference>
<feature type="compositionally biased region" description="Low complexity" evidence="11">
    <location>
        <begin position="162"/>
        <end position="175"/>
    </location>
</feature>
<dbReference type="PROSITE" id="PS51166">
    <property type="entry name" value="CBM20"/>
    <property type="match status" value="1"/>
</dbReference>
<dbReference type="SUPFAM" id="SSF49452">
    <property type="entry name" value="Starch-binding domain-like"/>
    <property type="match status" value="1"/>
</dbReference>
<evidence type="ECO:0000256" key="8">
    <source>
        <dbReference type="ARBA" id="ARBA00022840"/>
    </source>
</evidence>
<evidence type="ECO:0000256" key="3">
    <source>
        <dbReference type="ARBA" id="ARBA00011738"/>
    </source>
</evidence>
<keyword evidence="9" id="KW-0460">Magnesium</keyword>
<dbReference type="InterPro" id="IPR002044">
    <property type="entry name" value="CBM20"/>
</dbReference>
<gene>
    <name evidence="13" type="ORF">COCSUDRAFT_47226</name>
</gene>
<keyword evidence="7" id="KW-0418">Kinase</keyword>
<comment type="caution">
    <text evidence="13">The sequence shown here is derived from an EMBL/GenBank/DDBJ whole genome shotgun (WGS) entry which is preliminary data.</text>
</comment>
<evidence type="ECO:0000313" key="14">
    <source>
        <dbReference type="Proteomes" id="UP000007264"/>
    </source>
</evidence>
<dbReference type="GO" id="GO:2001070">
    <property type="term" value="F:starch binding"/>
    <property type="evidence" value="ECO:0007669"/>
    <property type="project" value="InterPro"/>
</dbReference>
<dbReference type="KEGG" id="csl:COCSUDRAFT_47226"/>
<evidence type="ECO:0000256" key="11">
    <source>
        <dbReference type="SAM" id="MobiDB-lite"/>
    </source>
</evidence>
<protein>
    <recommendedName>
        <fullName evidence="12">CBM20 domain-containing protein</fullName>
    </recommendedName>
</protein>
<evidence type="ECO:0000256" key="2">
    <source>
        <dbReference type="ARBA" id="ARBA00007837"/>
    </source>
</evidence>
<name>I0Z0Z9_COCSC</name>
<dbReference type="CDD" id="cd05467">
    <property type="entry name" value="CBM20"/>
    <property type="match status" value="1"/>
</dbReference>
<feature type="region of interest" description="Disordered" evidence="11">
    <location>
        <begin position="753"/>
        <end position="787"/>
    </location>
</feature>
<dbReference type="PANTHER" id="PTHR47453">
    <property type="entry name" value="PHOSPHOGLUCAN, WATER DIKINASE, CHLOROPLASTIC"/>
    <property type="match status" value="1"/>
</dbReference>
<dbReference type="Proteomes" id="UP000007264">
    <property type="component" value="Unassembled WGS sequence"/>
</dbReference>
<dbReference type="STRING" id="574566.I0Z0Z9"/>
<dbReference type="Pfam" id="PF22973">
    <property type="entry name" value="GWD1_pHisD"/>
    <property type="match status" value="1"/>
</dbReference>
<dbReference type="SMART" id="SM01065">
    <property type="entry name" value="CBM_2"/>
    <property type="match status" value="1"/>
</dbReference>
<evidence type="ECO:0000256" key="1">
    <source>
        <dbReference type="ARBA" id="ARBA00001946"/>
    </source>
</evidence>
<feature type="region of interest" description="Disordered" evidence="11">
    <location>
        <begin position="198"/>
        <end position="217"/>
    </location>
</feature>
<evidence type="ECO:0000256" key="6">
    <source>
        <dbReference type="ARBA" id="ARBA00022741"/>
    </source>
</evidence>
<dbReference type="InterPro" id="IPR054481">
    <property type="entry name" value="GWD1_pHisD"/>
</dbReference>
<dbReference type="EMBL" id="AGSI01000006">
    <property type="protein sequence ID" value="EIE24318.1"/>
    <property type="molecule type" value="Genomic_DNA"/>
</dbReference>
<feature type="region of interest" description="Disordered" evidence="11">
    <location>
        <begin position="145"/>
        <end position="193"/>
    </location>
</feature>